<dbReference type="RefSeq" id="WP_161072522.1">
    <property type="nucleotide sequence ID" value="NZ_WWCU01000012.1"/>
</dbReference>
<organism evidence="1 2">
    <name type="scientific">Pseudoduganella aquatica</name>
    <dbReference type="NCBI Taxonomy" id="2660641"/>
    <lineage>
        <taxon>Bacteria</taxon>
        <taxon>Pseudomonadati</taxon>
        <taxon>Pseudomonadota</taxon>
        <taxon>Betaproteobacteria</taxon>
        <taxon>Burkholderiales</taxon>
        <taxon>Oxalobacteraceae</taxon>
        <taxon>Telluria group</taxon>
        <taxon>Pseudoduganella</taxon>
    </lineage>
</organism>
<dbReference type="AlphaFoldDB" id="A0A7X4HD63"/>
<dbReference type="InterPro" id="IPR029069">
    <property type="entry name" value="HotDog_dom_sf"/>
</dbReference>
<sequence length="148" mass="16548">MFEKKMMAGWGDMDFNSHMRNTAFLDKAGDVRMLFLSENGFSMGEFKRQNIGPVVMKDDIAYFKEVMLLEPITVTLGLAGMSQDGSRWLLRSDIYRGDGKLAARITSAGGWLDLVARKLIVPPPALLATWQILEKTEDFADLPSSVAR</sequence>
<dbReference type="Proteomes" id="UP000450676">
    <property type="component" value="Unassembled WGS sequence"/>
</dbReference>
<dbReference type="EMBL" id="WWCU01000012">
    <property type="protein sequence ID" value="MYN08192.1"/>
    <property type="molecule type" value="Genomic_DNA"/>
</dbReference>
<dbReference type="Pfam" id="PF13279">
    <property type="entry name" value="4HBT_2"/>
    <property type="match status" value="1"/>
</dbReference>
<protein>
    <submittedName>
        <fullName evidence="1">Thioesterase</fullName>
    </submittedName>
</protein>
<gene>
    <name evidence="1" type="ORF">GTP77_12700</name>
</gene>
<evidence type="ECO:0000313" key="2">
    <source>
        <dbReference type="Proteomes" id="UP000450676"/>
    </source>
</evidence>
<keyword evidence="2" id="KW-1185">Reference proteome</keyword>
<proteinExistence type="predicted"/>
<reference evidence="1 2" key="1">
    <citation type="submission" date="2019-12" db="EMBL/GenBank/DDBJ databases">
        <title>Novel species isolated from a subtropical stream in China.</title>
        <authorList>
            <person name="Lu H."/>
        </authorList>
    </citation>
    <scope>NUCLEOTIDE SEQUENCE [LARGE SCALE GENOMIC DNA]</scope>
    <source>
        <strain evidence="1 2">FT127W</strain>
    </source>
</reference>
<accession>A0A7X4HD63</accession>
<dbReference type="Gene3D" id="3.10.129.10">
    <property type="entry name" value="Hotdog Thioesterase"/>
    <property type="match status" value="1"/>
</dbReference>
<comment type="caution">
    <text evidence="1">The sequence shown here is derived from an EMBL/GenBank/DDBJ whole genome shotgun (WGS) entry which is preliminary data.</text>
</comment>
<dbReference type="CDD" id="cd00586">
    <property type="entry name" value="4HBT"/>
    <property type="match status" value="1"/>
</dbReference>
<evidence type="ECO:0000313" key="1">
    <source>
        <dbReference type="EMBL" id="MYN08192.1"/>
    </source>
</evidence>
<name>A0A7X4HD63_9BURK</name>
<dbReference type="SUPFAM" id="SSF54637">
    <property type="entry name" value="Thioesterase/thiol ester dehydrase-isomerase"/>
    <property type="match status" value="1"/>
</dbReference>